<organism evidence="1 2">
    <name type="scientific">Venustampulla echinocandica</name>
    <dbReference type="NCBI Taxonomy" id="2656787"/>
    <lineage>
        <taxon>Eukaryota</taxon>
        <taxon>Fungi</taxon>
        <taxon>Dikarya</taxon>
        <taxon>Ascomycota</taxon>
        <taxon>Pezizomycotina</taxon>
        <taxon>Leotiomycetes</taxon>
        <taxon>Helotiales</taxon>
        <taxon>Pleuroascaceae</taxon>
        <taxon>Venustampulla</taxon>
    </lineage>
</organism>
<dbReference type="AlphaFoldDB" id="A0A370U3H8"/>
<dbReference type="OrthoDB" id="3486565at2759"/>
<dbReference type="Proteomes" id="UP000254866">
    <property type="component" value="Unassembled WGS sequence"/>
</dbReference>
<evidence type="ECO:0008006" key="3">
    <source>
        <dbReference type="Google" id="ProtNLM"/>
    </source>
</evidence>
<comment type="caution">
    <text evidence="1">The sequence shown here is derived from an EMBL/GenBank/DDBJ whole genome shotgun (WGS) entry which is preliminary data.</text>
</comment>
<dbReference type="PANTHER" id="PTHR33112:SF16">
    <property type="entry name" value="HETEROKARYON INCOMPATIBILITY DOMAIN-CONTAINING PROTEIN"/>
    <property type="match status" value="1"/>
</dbReference>
<dbReference type="RefSeq" id="XP_031874986.1">
    <property type="nucleotide sequence ID" value="XM_032010932.1"/>
</dbReference>
<sequence>MLGTSEDGFIRPRWMQAMGITQSWSCPMDDIRIEGTHDGRPFEIFARFELWKAHRDFLKNDTASDTHIRSPLLARAWDFQELYLSPRTIHLHSSVRLPALAGLASQFQEQTTGDYFADLWQNDLVRMLLWCLKDSTVGCTRSRQSAAPSWSWASIVDYDELNGRGDNPPSYILVQRFCTSFKHDTNAEILKVEYAAAGINPFGQVSMGTILIRGTIVYSTVSKAQLLGVLLTTARVAGLLYHAP</sequence>
<protein>
    <recommendedName>
        <fullName evidence="3">Heterokaryon incompatibility domain-containing protein</fullName>
    </recommendedName>
</protein>
<name>A0A370U3H8_9HELO</name>
<keyword evidence="2" id="KW-1185">Reference proteome</keyword>
<dbReference type="PANTHER" id="PTHR33112">
    <property type="entry name" value="DOMAIN PROTEIN, PUTATIVE-RELATED"/>
    <property type="match status" value="1"/>
</dbReference>
<accession>A0A370U3H8</accession>
<dbReference type="EMBL" id="NPIC01000001">
    <property type="protein sequence ID" value="RDL42330.1"/>
    <property type="molecule type" value="Genomic_DNA"/>
</dbReference>
<evidence type="ECO:0000313" key="1">
    <source>
        <dbReference type="EMBL" id="RDL42330.1"/>
    </source>
</evidence>
<reference evidence="1 2" key="1">
    <citation type="journal article" date="2018" name="IMA Fungus">
        <title>IMA Genome-F 9: Draft genome sequence of Annulohypoxylon stygium, Aspergillus mulundensis, Berkeleyomyces basicola (syn. Thielaviopsis basicola), Ceratocystis smalleyi, two Cercospora beticola strains, Coleophoma cylindrospora, Fusarium fracticaudum, Phialophora cf. hyalina, and Morchella septimelata.</title>
        <authorList>
            <person name="Wingfield B.D."/>
            <person name="Bills G.F."/>
            <person name="Dong Y."/>
            <person name="Huang W."/>
            <person name="Nel W.J."/>
            <person name="Swalarsk-Parry B.S."/>
            <person name="Vaghefi N."/>
            <person name="Wilken P.M."/>
            <person name="An Z."/>
            <person name="de Beer Z.W."/>
            <person name="De Vos L."/>
            <person name="Chen L."/>
            <person name="Duong T.A."/>
            <person name="Gao Y."/>
            <person name="Hammerbacher A."/>
            <person name="Kikkert J.R."/>
            <person name="Li Y."/>
            <person name="Li H."/>
            <person name="Li K."/>
            <person name="Li Q."/>
            <person name="Liu X."/>
            <person name="Ma X."/>
            <person name="Naidoo K."/>
            <person name="Pethybridge S.J."/>
            <person name="Sun J."/>
            <person name="Steenkamp E.T."/>
            <person name="van der Nest M.A."/>
            <person name="van Wyk S."/>
            <person name="Wingfield M.J."/>
            <person name="Xiong C."/>
            <person name="Yue Q."/>
            <person name="Zhang X."/>
        </authorList>
    </citation>
    <scope>NUCLEOTIDE SEQUENCE [LARGE SCALE GENOMIC DNA]</scope>
    <source>
        <strain evidence="1 2">BP 5553</strain>
    </source>
</reference>
<evidence type="ECO:0000313" key="2">
    <source>
        <dbReference type="Proteomes" id="UP000254866"/>
    </source>
</evidence>
<proteinExistence type="predicted"/>
<gene>
    <name evidence="1" type="ORF">BP5553_02309</name>
</gene>
<dbReference type="GeneID" id="43595158"/>